<accession>A0A1X1TUH7</accession>
<protein>
    <submittedName>
        <fullName evidence="2">PE family protein</fullName>
    </submittedName>
</protein>
<comment type="caution">
    <text evidence="2">The sequence shown here is derived from an EMBL/GenBank/DDBJ whole genome shotgun (WGS) entry which is preliminary data.</text>
</comment>
<evidence type="ECO:0000313" key="2">
    <source>
        <dbReference type="EMBL" id="ORV48240.1"/>
    </source>
</evidence>
<evidence type="ECO:0000259" key="1">
    <source>
        <dbReference type="Pfam" id="PF00934"/>
    </source>
</evidence>
<dbReference type="Proteomes" id="UP000193010">
    <property type="component" value="Unassembled WGS sequence"/>
</dbReference>
<reference evidence="2 3" key="1">
    <citation type="submission" date="2016-01" db="EMBL/GenBank/DDBJ databases">
        <title>The new phylogeny of the genus Mycobacterium.</title>
        <authorList>
            <person name="Tarcisio F."/>
            <person name="Conor M."/>
            <person name="Antonella G."/>
            <person name="Elisabetta G."/>
            <person name="Giulia F.S."/>
            <person name="Sara T."/>
            <person name="Anna F."/>
            <person name="Clotilde B."/>
            <person name="Roberto B."/>
            <person name="Veronica D.S."/>
            <person name="Fabio R."/>
            <person name="Monica P."/>
            <person name="Olivier J."/>
            <person name="Enrico T."/>
            <person name="Nicola S."/>
        </authorList>
    </citation>
    <scope>NUCLEOTIDE SEQUENCE [LARGE SCALE GENOMIC DNA]</scope>
    <source>
        <strain evidence="2 3">DSM 44852</strain>
    </source>
</reference>
<gene>
    <name evidence="2" type="ORF">AWC05_06835</name>
</gene>
<dbReference type="Gene3D" id="1.10.287.850">
    <property type="entry name" value="HP0062-like domain"/>
    <property type="match status" value="1"/>
</dbReference>
<dbReference type="InterPro" id="IPR038332">
    <property type="entry name" value="PPE_sf"/>
</dbReference>
<feature type="domain" description="PE" evidence="1">
    <location>
        <begin position="4"/>
        <end position="94"/>
    </location>
</feature>
<sequence length="102" mass="9992">MSFLTVHPEALAVAAAQLGAVGGAMNAQNAAAAGVTGAVVPAAADEVSALVAAQFMMLAQMYRSVSAQAAEVHETLVKTMAESADSYAVAEAVNAAATGRGA</sequence>
<organism evidence="2 3">
    <name type="scientific">Mycobacterium florentinum</name>
    <dbReference type="NCBI Taxonomy" id="292462"/>
    <lineage>
        <taxon>Bacteria</taxon>
        <taxon>Bacillati</taxon>
        <taxon>Actinomycetota</taxon>
        <taxon>Actinomycetes</taxon>
        <taxon>Mycobacteriales</taxon>
        <taxon>Mycobacteriaceae</taxon>
        <taxon>Mycobacterium</taxon>
        <taxon>Mycobacterium simiae complex</taxon>
    </lineage>
</organism>
<keyword evidence="3" id="KW-1185">Reference proteome</keyword>
<dbReference type="InterPro" id="IPR000084">
    <property type="entry name" value="PE-PGRS_N"/>
</dbReference>
<evidence type="ECO:0000313" key="3">
    <source>
        <dbReference type="Proteomes" id="UP000193010"/>
    </source>
</evidence>
<dbReference type="EMBL" id="LQOV01000034">
    <property type="protein sequence ID" value="ORV48240.1"/>
    <property type="molecule type" value="Genomic_DNA"/>
</dbReference>
<proteinExistence type="predicted"/>
<dbReference type="Pfam" id="PF00934">
    <property type="entry name" value="PE"/>
    <property type="match status" value="1"/>
</dbReference>
<name>A0A1X1TUH7_MYCFL</name>
<dbReference type="AlphaFoldDB" id="A0A1X1TUH7"/>
<dbReference type="RefSeq" id="WP_085226526.1">
    <property type="nucleotide sequence ID" value="NZ_AP022576.1"/>
</dbReference>
<dbReference type="SUPFAM" id="SSF140459">
    <property type="entry name" value="PE/PPE dimer-like"/>
    <property type="match status" value="1"/>
</dbReference>